<gene>
    <name evidence="2" type="ORF">ATL40_2681</name>
</gene>
<dbReference type="PANTHER" id="PTHR33608">
    <property type="entry name" value="BLL2464 PROTEIN"/>
    <property type="match status" value="1"/>
</dbReference>
<organism evidence="2 3">
    <name type="scientific">Serinibacter salmoneus</name>
    <dbReference type="NCBI Taxonomy" id="556530"/>
    <lineage>
        <taxon>Bacteria</taxon>
        <taxon>Bacillati</taxon>
        <taxon>Actinomycetota</taxon>
        <taxon>Actinomycetes</taxon>
        <taxon>Micrococcales</taxon>
        <taxon>Beutenbergiaceae</taxon>
        <taxon>Serinibacter</taxon>
    </lineage>
</organism>
<accession>A0A2A9D3U7</accession>
<dbReference type="EMBL" id="PDJD01000001">
    <property type="protein sequence ID" value="PFG21061.1"/>
    <property type="molecule type" value="Genomic_DNA"/>
</dbReference>
<keyword evidence="3" id="KW-1185">Reference proteome</keyword>
<dbReference type="Proteomes" id="UP000224915">
    <property type="component" value="Unassembled WGS sequence"/>
</dbReference>
<dbReference type="RefSeq" id="WP_098469956.1">
    <property type="nucleotide sequence ID" value="NZ_PDJD01000001.1"/>
</dbReference>
<protein>
    <submittedName>
        <fullName evidence="2">Uncharacterized protein DUF58</fullName>
    </submittedName>
</protein>
<dbReference type="AlphaFoldDB" id="A0A2A9D3U7"/>
<dbReference type="OrthoDB" id="9776116at2"/>
<sequence length="303" mass="33166">MTAPAQRTTAARSRLEAVRARLELPTVRHAAGVLDGRHRSIFSGHGQDFDEMALYLPGDDVGDIDWKASASTGHPVIRRFQRESNLAMALCVDTGRSMATLAPDGTSKADLATFVCDVVGYLARSRGDLLALVAGDAERSVQVPARGGTTHMEALLHRIAGMITLDAPPSAMTHVLDLTLTWFTRRSLVVVVTDEARPTREAEQTIKRLRARHELMVVQIADALPTDFAGEVVADVDSPVRLPRFLRGRQDVATEARRVADTRQREVTDMLRRHRVPSVVVRGEDDVVDALAEVLARSRRAGS</sequence>
<comment type="caution">
    <text evidence="2">The sequence shown here is derived from an EMBL/GenBank/DDBJ whole genome shotgun (WGS) entry which is preliminary data.</text>
</comment>
<evidence type="ECO:0000313" key="3">
    <source>
        <dbReference type="Proteomes" id="UP000224915"/>
    </source>
</evidence>
<proteinExistence type="predicted"/>
<name>A0A2A9D3U7_9MICO</name>
<dbReference type="PANTHER" id="PTHR33608:SF6">
    <property type="entry name" value="BLL2464 PROTEIN"/>
    <property type="match status" value="1"/>
</dbReference>
<reference evidence="2 3" key="1">
    <citation type="submission" date="2017-10" db="EMBL/GenBank/DDBJ databases">
        <title>Sequencing the genomes of 1000 actinobacteria strains.</title>
        <authorList>
            <person name="Klenk H.-P."/>
        </authorList>
    </citation>
    <scope>NUCLEOTIDE SEQUENCE [LARGE SCALE GENOMIC DNA]</scope>
    <source>
        <strain evidence="2 3">DSM 21801</strain>
    </source>
</reference>
<feature type="domain" description="DUF58" evidence="1">
    <location>
        <begin position="54"/>
        <end position="224"/>
    </location>
</feature>
<evidence type="ECO:0000259" key="1">
    <source>
        <dbReference type="Pfam" id="PF01882"/>
    </source>
</evidence>
<dbReference type="InterPro" id="IPR002881">
    <property type="entry name" value="DUF58"/>
</dbReference>
<evidence type="ECO:0000313" key="2">
    <source>
        <dbReference type="EMBL" id="PFG21061.1"/>
    </source>
</evidence>
<dbReference type="Pfam" id="PF01882">
    <property type="entry name" value="DUF58"/>
    <property type="match status" value="1"/>
</dbReference>